<dbReference type="GO" id="GO:0043657">
    <property type="term" value="C:host cell"/>
    <property type="evidence" value="ECO:0007669"/>
    <property type="project" value="UniProtKB-SubCell"/>
</dbReference>
<evidence type="ECO:0000313" key="19">
    <source>
        <dbReference type="EMBL" id="AHF74186.1"/>
    </source>
</evidence>
<comment type="catalytic activity">
    <reaction evidence="1">
        <text>S-ubiquitinyl-[E2 ubiquitin-conjugating enzyme]-L-cysteine + [acceptor protein]-L-lysine = [E2 ubiquitin-conjugating enzyme]-L-cysteine + N(6)-ubiquitinyl-[acceptor protein]-L-lysine.</text>
        <dbReference type="EC" id="2.3.2.26"/>
    </reaction>
</comment>
<dbReference type="InterPro" id="IPR025726">
    <property type="entry name" value="SopA-like_central"/>
</dbReference>
<evidence type="ECO:0000256" key="12">
    <source>
        <dbReference type="ARBA" id="ARBA00023026"/>
    </source>
</evidence>
<keyword evidence="12" id="KW-0843">Virulence</keyword>
<comment type="similarity">
    <text evidence="4">Belongs to the SopA E3 ligase family.</text>
</comment>
<proteinExistence type="inferred from homology"/>
<evidence type="ECO:0000256" key="9">
    <source>
        <dbReference type="ARBA" id="ARBA00022737"/>
    </source>
</evidence>
<evidence type="ECO:0000256" key="5">
    <source>
        <dbReference type="ARBA" id="ARBA00012485"/>
    </source>
</evidence>
<evidence type="ECO:0000256" key="2">
    <source>
        <dbReference type="ARBA" id="ARBA00004340"/>
    </source>
</evidence>
<dbReference type="RefSeq" id="WP_158382402.1">
    <property type="nucleotide sequence ID" value="NZ_CP006568.1"/>
</dbReference>
<dbReference type="Gene3D" id="2.160.20.80">
    <property type="entry name" value="E3 ubiquitin-protein ligase SopA"/>
    <property type="match status" value="1"/>
</dbReference>
<evidence type="ECO:0000256" key="6">
    <source>
        <dbReference type="ARBA" id="ARBA00021624"/>
    </source>
</evidence>
<dbReference type="GO" id="GO:0016567">
    <property type="term" value="P:protein ubiquitination"/>
    <property type="evidence" value="ECO:0007669"/>
    <property type="project" value="InterPro"/>
</dbReference>
<dbReference type="AlphaFoldDB" id="W0HJZ5"/>
<feature type="domain" description="E3 ubiquitin ligase SopA-like central" evidence="18">
    <location>
        <begin position="283"/>
        <end position="412"/>
    </location>
</feature>
<dbReference type="Pfam" id="PF13981">
    <property type="entry name" value="SopA"/>
    <property type="match status" value="1"/>
</dbReference>
<dbReference type="InterPro" id="IPR025725">
    <property type="entry name" value="SopA-like_cat"/>
</dbReference>
<dbReference type="Pfam" id="PF13979">
    <property type="entry name" value="SopA_C"/>
    <property type="match status" value="1"/>
</dbReference>
<dbReference type="InterPro" id="IPR038270">
    <property type="entry name" value="SopA-like_catalytic_sf"/>
</dbReference>
<dbReference type="Gene3D" id="1.10.4140.10">
    <property type="entry name" value="effector protein (NleL)"/>
    <property type="match status" value="1"/>
</dbReference>
<feature type="region of interest" description="Disordered" evidence="16">
    <location>
        <begin position="1"/>
        <end position="22"/>
    </location>
</feature>
<reference evidence="19 20" key="1">
    <citation type="journal article" date="2014" name="Genome Biol. Evol.">
        <title>Genome degeneration and adaptation in a nascent stage of symbiosis.</title>
        <authorList>
            <person name="Oakeson K.F."/>
            <person name="Gil R."/>
            <person name="Clayton A.L."/>
            <person name="Dunn D.M."/>
            <person name="von Niederhausern A.C."/>
            <person name="Hamil C."/>
            <person name="Aoyagi A."/>
            <person name="Duval B."/>
            <person name="Baca A."/>
            <person name="Silva F.J."/>
            <person name="Vallier A."/>
            <person name="Jackson D.G."/>
            <person name="Latorre A."/>
            <person name="Weiss R.B."/>
            <person name="Heddi A."/>
            <person name="Moya A."/>
            <person name="Dale C."/>
        </authorList>
    </citation>
    <scope>NUCLEOTIDE SEQUENCE [LARGE SCALE GENOMIC DNA]</scope>
    <source>
        <strain evidence="20">none</strain>
    </source>
</reference>
<dbReference type="STRING" id="2342.SOPEG_2449"/>
<dbReference type="EMBL" id="CP006568">
    <property type="protein sequence ID" value="AHF74186.1"/>
    <property type="molecule type" value="Genomic_DNA"/>
</dbReference>
<evidence type="ECO:0000256" key="15">
    <source>
        <dbReference type="ARBA" id="ARBA00032669"/>
    </source>
</evidence>
<keyword evidence="9" id="KW-0677">Repeat</keyword>
<evidence type="ECO:0000256" key="14">
    <source>
        <dbReference type="ARBA" id="ARBA00030158"/>
    </source>
</evidence>
<evidence type="ECO:0000256" key="7">
    <source>
        <dbReference type="ARBA" id="ARBA00022525"/>
    </source>
</evidence>
<dbReference type="EC" id="2.3.2.26" evidence="5"/>
<evidence type="ECO:0000313" key="20">
    <source>
        <dbReference type="Proteomes" id="UP000019025"/>
    </source>
</evidence>
<keyword evidence="11" id="KW-0832">Ubl conjugation</keyword>
<dbReference type="GO" id="GO:0005576">
    <property type="term" value="C:extracellular region"/>
    <property type="evidence" value="ECO:0007669"/>
    <property type="project" value="UniProtKB-SubCell"/>
</dbReference>
<feature type="domain" description="E3 ubiquitin-protein ligase SopA-like catalytic" evidence="17">
    <location>
        <begin position="522"/>
        <end position="688"/>
    </location>
</feature>
<protein>
    <recommendedName>
        <fullName evidence="6">E3 ubiquitin-protein ligase SopA</fullName>
        <ecNumber evidence="5">2.3.2.26</ecNumber>
    </recommendedName>
    <alternativeName>
        <fullName evidence="15">HECT-type E3 ubiquitin transferase SopA</fullName>
    </alternativeName>
    <alternativeName>
        <fullName evidence="13">Salmonella outer protein A</fullName>
    </alternativeName>
    <alternativeName>
        <fullName evidence="14">Secreted effector protein SopA</fullName>
    </alternativeName>
</protein>
<gene>
    <name evidence="19" type="ORF">SOPEG_2449</name>
</gene>
<evidence type="ECO:0000256" key="13">
    <source>
        <dbReference type="ARBA" id="ARBA00029915"/>
    </source>
</evidence>
<evidence type="ECO:0000259" key="17">
    <source>
        <dbReference type="Pfam" id="PF13979"/>
    </source>
</evidence>
<dbReference type="InterPro" id="IPR001646">
    <property type="entry name" value="5peptide_repeat"/>
</dbReference>
<sequence>MFRAMTHPSDRAGAGSAPAEGAKTTARMILSRTVPDASSKPHKAKWQKAKWWVLKNLMAASNRHIGALDLPHLIMSDMTLPRRLNLTGANLRKSEFNRVTMTAVLLCQSDLSHANLTSCNMRWAKLRHATLYRARLDKVLLRRADLQHADLNQAQLNHAVLDFAKLHNANFKLTSFYRAKLRHVDLSDAYLRYANLRNADLRTTHFRGTCLRNANLSGAHISPGGMCNMNFQGAIIEGDLKLDLSAGWSQKNALDNYLNPSNYAKGGGVLQAIDSISPVYQPLKITLMRQIMVSLQQTDLSLATVAPALLDKLSSAPYYDELDIARWSQEIGSRFISIFDTKIMRRQQEEVLRVILDTFSRYPESMVIHSAAFIQTIAQAIYARRASATVQQAKTLYARYLTHRRIAPYALKEEFGDRAKHAPNWQDKSAANYVFLAGKRSAYALLLSQEGLESLLGSDHSAADCRHYYLYRDGVPVNRQEYCWETLRQERFPLFQSGYLRRLSEKHIIEVLARLNLSAATQQLFVETTKQAYSNIKLVSPEKQLLMHGLWANRVYRFDTDGNCTLDEGFYARLMQLALLVDRSPAERAQVTFCLAALFAKCASNSLFGTEDDSPYALRSLACAFLDRACTLLSRIAHAARDFTVWKNALLGRQGEATCASVVASEMLGYGTTHFPEVLKQVMPVEWR</sequence>
<dbReference type="GO" id="GO:0061630">
    <property type="term" value="F:ubiquitin protein ligase activity"/>
    <property type="evidence" value="ECO:0007669"/>
    <property type="project" value="UniProtKB-EC"/>
</dbReference>
<dbReference type="eggNOG" id="COG1357">
    <property type="taxonomic scope" value="Bacteria"/>
</dbReference>
<name>W0HJZ5_9GAMM</name>
<keyword evidence="20" id="KW-1185">Reference proteome</keyword>
<evidence type="ECO:0000256" key="8">
    <source>
        <dbReference type="ARBA" id="ARBA00022679"/>
    </source>
</evidence>
<evidence type="ECO:0000256" key="11">
    <source>
        <dbReference type="ARBA" id="ARBA00022843"/>
    </source>
</evidence>
<keyword evidence="7" id="KW-0964">Secreted</keyword>
<keyword evidence="8" id="KW-0808">Transferase</keyword>
<dbReference type="Gene3D" id="1.25.40.300">
    <property type="entry name" value="Putative secreted effector protein"/>
    <property type="match status" value="1"/>
</dbReference>
<dbReference type="PANTHER" id="PTHR47485:SF1">
    <property type="entry name" value="THYLAKOID LUMENAL 17.4 KDA PROTEIN, CHLOROPLASTIC"/>
    <property type="match status" value="1"/>
</dbReference>
<dbReference type="HOGENOM" id="CLU_026158_0_0_6"/>
<dbReference type="Pfam" id="PF00805">
    <property type="entry name" value="Pentapeptide"/>
    <property type="match status" value="3"/>
</dbReference>
<evidence type="ECO:0000256" key="16">
    <source>
        <dbReference type="SAM" id="MobiDB-lite"/>
    </source>
</evidence>
<dbReference type="Proteomes" id="UP000019025">
    <property type="component" value="Chromosome"/>
</dbReference>
<evidence type="ECO:0000256" key="1">
    <source>
        <dbReference type="ARBA" id="ARBA00000885"/>
    </source>
</evidence>
<accession>W0HJZ5</accession>
<dbReference type="SUPFAM" id="SSF141571">
    <property type="entry name" value="Pentapeptide repeat-like"/>
    <property type="match status" value="1"/>
</dbReference>
<evidence type="ECO:0000256" key="10">
    <source>
        <dbReference type="ARBA" id="ARBA00022786"/>
    </source>
</evidence>
<evidence type="ECO:0000259" key="18">
    <source>
        <dbReference type="Pfam" id="PF13981"/>
    </source>
</evidence>
<dbReference type="PATRIC" id="fig|2342.5.peg.2607"/>
<evidence type="ECO:0000256" key="3">
    <source>
        <dbReference type="ARBA" id="ARBA00004613"/>
    </source>
</evidence>
<evidence type="ECO:0000256" key="4">
    <source>
        <dbReference type="ARBA" id="ARBA00006549"/>
    </source>
</evidence>
<dbReference type="Gene3D" id="3.40.1850.10">
    <property type="entry name" value="HECT-like ubiquitin ligase"/>
    <property type="match status" value="1"/>
</dbReference>
<comment type="subcellular location">
    <subcellularLocation>
        <location evidence="2">Host cell</location>
    </subcellularLocation>
    <subcellularLocation>
        <location evidence="3">Secreted</location>
    </subcellularLocation>
</comment>
<dbReference type="PANTHER" id="PTHR47485">
    <property type="entry name" value="THYLAKOID LUMENAL 17.4 KDA PROTEIN, CHLOROPLASTIC"/>
    <property type="match status" value="1"/>
</dbReference>
<dbReference type="KEGG" id="pes:SOPEG_2449"/>
<organism evidence="19 20">
    <name type="scientific">Candidatus Sodalis pierantonii str. SOPE</name>
    <dbReference type="NCBI Taxonomy" id="2342"/>
    <lineage>
        <taxon>Bacteria</taxon>
        <taxon>Pseudomonadati</taxon>
        <taxon>Pseudomonadota</taxon>
        <taxon>Gammaproteobacteria</taxon>
        <taxon>Enterobacterales</taxon>
        <taxon>Bruguierivoracaceae</taxon>
        <taxon>Sodalis</taxon>
    </lineage>
</organism>
<keyword evidence="10" id="KW-0833">Ubl conjugation pathway</keyword>